<name>A0AAN6N2P3_9PEZI</name>
<proteinExistence type="predicted"/>
<evidence type="ECO:0000313" key="1">
    <source>
        <dbReference type="EMBL" id="KAK3937496.1"/>
    </source>
</evidence>
<dbReference type="Proteomes" id="UP001303473">
    <property type="component" value="Unassembled WGS sequence"/>
</dbReference>
<gene>
    <name evidence="1" type="ORF">QBC46DRAFT_416139</name>
</gene>
<sequence>MTTFAADPYGAGGFGCPPFWARFGTSGSPQALCCDNLEKVNPFLPVRLGWLFPTLPPDSDIPVYNFTHIAHELRKLAPRDVVVHELSFSYDFRKVRPAAADDPVYVRIDYSSMSDWWYEVMDRAPSRKRDPNSDIRKRFWSKSDDTWKNKIAQVRQSTNNGDEQLLPLSTGAFSNLIYQQTLDTCAAPSSKRTLSDDGFLSVYLDSWITT</sequence>
<dbReference type="AlphaFoldDB" id="A0AAN6N2P3"/>
<protein>
    <submittedName>
        <fullName evidence="1">Uncharacterized protein</fullName>
    </submittedName>
</protein>
<accession>A0AAN6N2P3</accession>
<dbReference type="EMBL" id="MU853853">
    <property type="protein sequence ID" value="KAK3937496.1"/>
    <property type="molecule type" value="Genomic_DNA"/>
</dbReference>
<organism evidence="1 2">
    <name type="scientific">Diplogelasinospora grovesii</name>
    <dbReference type="NCBI Taxonomy" id="303347"/>
    <lineage>
        <taxon>Eukaryota</taxon>
        <taxon>Fungi</taxon>
        <taxon>Dikarya</taxon>
        <taxon>Ascomycota</taxon>
        <taxon>Pezizomycotina</taxon>
        <taxon>Sordariomycetes</taxon>
        <taxon>Sordariomycetidae</taxon>
        <taxon>Sordariales</taxon>
        <taxon>Diplogelasinosporaceae</taxon>
        <taxon>Diplogelasinospora</taxon>
    </lineage>
</organism>
<evidence type="ECO:0000313" key="2">
    <source>
        <dbReference type="Proteomes" id="UP001303473"/>
    </source>
</evidence>
<comment type="caution">
    <text evidence="1">The sequence shown here is derived from an EMBL/GenBank/DDBJ whole genome shotgun (WGS) entry which is preliminary data.</text>
</comment>
<keyword evidence="2" id="KW-1185">Reference proteome</keyword>
<reference evidence="2" key="1">
    <citation type="journal article" date="2023" name="Mol. Phylogenet. Evol.">
        <title>Genome-scale phylogeny and comparative genomics of the fungal order Sordariales.</title>
        <authorList>
            <person name="Hensen N."/>
            <person name="Bonometti L."/>
            <person name="Westerberg I."/>
            <person name="Brannstrom I.O."/>
            <person name="Guillou S."/>
            <person name="Cros-Aarteil S."/>
            <person name="Calhoun S."/>
            <person name="Haridas S."/>
            <person name="Kuo A."/>
            <person name="Mondo S."/>
            <person name="Pangilinan J."/>
            <person name="Riley R."/>
            <person name="LaButti K."/>
            <person name="Andreopoulos B."/>
            <person name="Lipzen A."/>
            <person name="Chen C."/>
            <person name="Yan M."/>
            <person name="Daum C."/>
            <person name="Ng V."/>
            <person name="Clum A."/>
            <person name="Steindorff A."/>
            <person name="Ohm R.A."/>
            <person name="Martin F."/>
            <person name="Silar P."/>
            <person name="Natvig D.O."/>
            <person name="Lalanne C."/>
            <person name="Gautier V."/>
            <person name="Ament-Velasquez S.L."/>
            <person name="Kruys A."/>
            <person name="Hutchinson M.I."/>
            <person name="Powell A.J."/>
            <person name="Barry K."/>
            <person name="Miller A.N."/>
            <person name="Grigoriev I.V."/>
            <person name="Debuchy R."/>
            <person name="Gladieux P."/>
            <person name="Hiltunen Thoren M."/>
            <person name="Johannesson H."/>
        </authorList>
    </citation>
    <scope>NUCLEOTIDE SEQUENCE [LARGE SCALE GENOMIC DNA]</scope>
    <source>
        <strain evidence="2">CBS 340.73</strain>
    </source>
</reference>